<accession>A0ABU9HD03</accession>
<dbReference type="Pfam" id="PF06348">
    <property type="entry name" value="DUF1059"/>
    <property type="match status" value="1"/>
</dbReference>
<name>A0ABU9HD03_9GAMM</name>
<organism evidence="1 2">
    <name type="scientific">Psychromonas arctica</name>
    <dbReference type="NCBI Taxonomy" id="168275"/>
    <lineage>
        <taxon>Bacteria</taxon>
        <taxon>Pseudomonadati</taxon>
        <taxon>Pseudomonadota</taxon>
        <taxon>Gammaproteobacteria</taxon>
        <taxon>Alteromonadales</taxon>
        <taxon>Psychromonadaceae</taxon>
        <taxon>Psychromonas</taxon>
    </lineage>
</organism>
<dbReference type="RefSeq" id="WP_341628294.1">
    <property type="nucleotide sequence ID" value="NZ_JBAKBA010000025.1"/>
</dbReference>
<sequence length="78" mass="8919">MKTMSCKQLGGACEQSFQAKTFEELVEQSKLHAMEMFMQQDEGHLEVMQNIQALMKDPEATKAWYDAKEQAFNALAED</sequence>
<protein>
    <submittedName>
        <fullName evidence="1">DUF1059 domain-containing protein</fullName>
    </submittedName>
</protein>
<evidence type="ECO:0000313" key="1">
    <source>
        <dbReference type="EMBL" id="MEL0659764.1"/>
    </source>
</evidence>
<keyword evidence="2" id="KW-1185">Reference proteome</keyword>
<dbReference type="Proteomes" id="UP001366060">
    <property type="component" value="Unassembled WGS sequence"/>
</dbReference>
<proteinExistence type="predicted"/>
<dbReference type="EMBL" id="JBAKBA010000025">
    <property type="protein sequence ID" value="MEL0659764.1"/>
    <property type="molecule type" value="Genomic_DNA"/>
</dbReference>
<comment type="caution">
    <text evidence="1">The sequence shown here is derived from an EMBL/GenBank/DDBJ whole genome shotgun (WGS) entry which is preliminary data.</text>
</comment>
<dbReference type="InterPro" id="IPR009409">
    <property type="entry name" value="DUF1059"/>
</dbReference>
<reference evidence="1 2" key="1">
    <citation type="submission" date="2024-02" db="EMBL/GenBank/DDBJ databases">
        <title>Bacteria isolated from the canopy kelp, Nereocystis luetkeana.</title>
        <authorList>
            <person name="Pfister C.A."/>
            <person name="Younker I.T."/>
            <person name="Light S.H."/>
        </authorList>
    </citation>
    <scope>NUCLEOTIDE SEQUENCE [LARGE SCALE GENOMIC DNA]</scope>
    <source>
        <strain evidence="1 2">TI.2.07</strain>
    </source>
</reference>
<evidence type="ECO:0000313" key="2">
    <source>
        <dbReference type="Proteomes" id="UP001366060"/>
    </source>
</evidence>
<gene>
    <name evidence="1" type="ORF">V6255_11505</name>
</gene>